<evidence type="ECO:0000313" key="2">
    <source>
        <dbReference type="Proteomes" id="UP000246702"/>
    </source>
</evidence>
<dbReference type="STRING" id="1450535.A0A317XBL7"/>
<feature type="non-terminal residue" evidence="1">
    <location>
        <position position="1"/>
    </location>
</feature>
<dbReference type="EMBL" id="MSFK01000005">
    <property type="protein sequence ID" value="PWY94358.1"/>
    <property type="molecule type" value="Genomic_DNA"/>
</dbReference>
<dbReference type="RefSeq" id="XP_025471119.1">
    <property type="nucleotide sequence ID" value="XM_025607804.1"/>
</dbReference>
<protein>
    <submittedName>
        <fullName evidence="1">Uncharacterized protein</fullName>
    </submittedName>
</protein>
<dbReference type="AlphaFoldDB" id="A0A317XBL7"/>
<comment type="caution">
    <text evidence="1">The sequence shown here is derived from an EMBL/GenBank/DDBJ whole genome shotgun (WGS) entry which is preliminary data.</text>
</comment>
<gene>
    <name evidence="1" type="ORF">BO94DRAFT_458582</name>
</gene>
<reference evidence="1 2" key="1">
    <citation type="submission" date="2016-12" db="EMBL/GenBank/DDBJ databases">
        <title>The genomes of Aspergillus section Nigri reveals drivers in fungal speciation.</title>
        <authorList>
            <consortium name="DOE Joint Genome Institute"/>
            <person name="Vesth T.C."/>
            <person name="Nybo J."/>
            <person name="Theobald S."/>
            <person name="Brandl J."/>
            <person name="Frisvad J.C."/>
            <person name="Nielsen K.F."/>
            <person name="Lyhne E.K."/>
            <person name="Kogle M.E."/>
            <person name="Kuo A."/>
            <person name="Riley R."/>
            <person name="Clum A."/>
            <person name="Nolan M."/>
            <person name="Lipzen A."/>
            <person name="Salamov A."/>
            <person name="Henrissat B."/>
            <person name="Wiebenga A."/>
            <person name="De Vries R.P."/>
            <person name="Grigoriev I.V."/>
            <person name="Mortensen U.H."/>
            <person name="Andersen M.R."/>
            <person name="Baker S.E."/>
        </authorList>
    </citation>
    <scope>NUCLEOTIDE SEQUENCE [LARGE SCALE GENOMIC DNA]</scope>
    <source>
        <strain evidence="1 2">CBS 115572</strain>
    </source>
</reference>
<keyword evidence="2" id="KW-1185">Reference proteome</keyword>
<proteinExistence type="predicted"/>
<sequence>RSCLRQIILNLSATPLIEDTLAQIVDGLPTRHVSERDRRFYEPDLNTHLQVSLHVREQVRAWRDTFAPDVVEIDFDVAQAYQNSVLGTRSFRLRFIEITAMVIHVAPWPRTCSASPIRLPTNRAFDPIPTHLYHTRFVDHDQYPLGVVDVAGSWAEYQLFGGVVLFDREDSESELRDVFFHQDAYFIVFQLSEPQINYFVAFGLPMARPPHVPSP</sequence>
<evidence type="ECO:0000313" key="1">
    <source>
        <dbReference type="EMBL" id="PWY94358.1"/>
    </source>
</evidence>
<accession>A0A317XBL7</accession>
<name>A0A317XBL7_9EURO</name>
<dbReference type="Proteomes" id="UP000246702">
    <property type="component" value="Unassembled WGS sequence"/>
</dbReference>
<dbReference type="OrthoDB" id="5346581at2759"/>
<dbReference type="GeneID" id="37109947"/>
<organism evidence="1 2">
    <name type="scientific">Aspergillus sclerotioniger CBS 115572</name>
    <dbReference type="NCBI Taxonomy" id="1450535"/>
    <lineage>
        <taxon>Eukaryota</taxon>
        <taxon>Fungi</taxon>
        <taxon>Dikarya</taxon>
        <taxon>Ascomycota</taxon>
        <taxon>Pezizomycotina</taxon>
        <taxon>Eurotiomycetes</taxon>
        <taxon>Eurotiomycetidae</taxon>
        <taxon>Eurotiales</taxon>
        <taxon>Aspergillaceae</taxon>
        <taxon>Aspergillus</taxon>
        <taxon>Aspergillus subgen. Circumdati</taxon>
    </lineage>
</organism>